<name>A0ABM1TLT5_LIMPO</name>
<sequence length="782" mass="87757">MGKRISLALVFLLVLCSRTGFSDHAKLIDLNRENGRNAPTESPVSHFCNFEDGMCDWKNDETNKNLNWKIGRGPILTPYTSPTVDHTVGTGFYVFISSHDTKSNHVSRLQSKMFSPLYNESRCMVFWYHLYGDERGSLRVMVRTENQTENPIWVLKGYHGKTWKKGRVSVVSRDESHQVVFEGNLKNESEGFIAIDNIQFISTKECTLMPKQAVPSDEIEEFLTCSFDENTLCYWSENSGELTWQFGERSSAAEIFGPLKPVDGKGSYLYVPSLQDHSSTQIAILESTVLSVPDEDICLTFWYHMFGPAVGELHVLFQSVTDEESEKEVAFWGTRGSQPDKWHLFAESIALPKGNFKILIKALPIKGFAGDIAVDEIKGSTGSCQQQEGHVCTFEFGMCEWNYGRTSQKPNIYSWKLKVPDNNTEIDHTTDSSLGKVLQTVSEEGSLQDSIADIVSPMYDASQKVRCLSLWYYIINPVGDSSLEVFIQTNKKDEIMLKKWTSSFGNQWQYGQVEISNSSSYQILVRARRGKIGNSVITIDDVAVSSSACYPLGSCNFDNDLCGYTNDLNADFSWLVGQGRVSSPTMISHPSPDSPSGGGMYAYVDLTSVHLKENNKAQLVSPVLNKAAFSCLRLWYFINGEVLGKLSVYRKLYENGSVNNIEIWSRSYPEGNKWSPVALQVHSDDNFQLMFEVIRGAGTNAFVAIDDVTYEERDCNAVVTASKIVTTTSPEIHECDFDQGNTCKFKDVSTTADSWKINKLGTTLQNLPRFDHTKGNYKGSFL</sequence>
<dbReference type="GeneID" id="106472570"/>
<keyword evidence="1" id="KW-0732">Signal</keyword>
<evidence type="ECO:0000313" key="4">
    <source>
        <dbReference type="RefSeq" id="XP_022256841.1"/>
    </source>
</evidence>
<evidence type="ECO:0000313" key="3">
    <source>
        <dbReference type="Proteomes" id="UP000694941"/>
    </source>
</evidence>
<feature type="chain" id="PRO_5047083323" evidence="1">
    <location>
        <begin position="23"/>
        <end position="782"/>
    </location>
</feature>
<dbReference type="Proteomes" id="UP000694941">
    <property type="component" value="Unplaced"/>
</dbReference>
<dbReference type="Gene3D" id="2.60.120.200">
    <property type="match status" value="4"/>
</dbReference>
<accession>A0ABM1TLT5</accession>
<dbReference type="CDD" id="cd06263">
    <property type="entry name" value="MAM"/>
    <property type="match status" value="4"/>
</dbReference>
<dbReference type="PANTHER" id="PTHR23282">
    <property type="entry name" value="APICAL ENDOSOMAL GLYCOPROTEIN PRECURSOR"/>
    <property type="match status" value="1"/>
</dbReference>
<dbReference type="InterPro" id="IPR013320">
    <property type="entry name" value="ConA-like_dom_sf"/>
</dbReference>
<dbReference type="PANTHER" id="PTHR23282:SF101">
    <property type="entry name" value="MAM DOMAIN-CONTAINING PROTEIN"/>
    <property type="match status" value="1"/>
</dbReference>
<dbReference type="SMART" id="SM00137">
    <property type="entry name" value="MAM"/>
    <property type="match status" value="4"/>
</dbReference>
<keyword evidence="3" id="KW-1185">Reference proteome</keyword>
<evidence type="ECO:0000256" key="1">
    <source>
        <dbReference type="SAM" id="SignalP"/>
    </source>
</evidence>
<organism evidence="3 4">
    <name type="scientific">Limulus polyphemus</name>
    <name type="common">Atlantic horseshoe crab</name>
    <dbReference type="NCBI Taxonomy" id="6850"/>
    <lineage>
        <taxon>Eukaryota</taxon>
        <taxon>Metazoa</taxon>
        <taxon>Ecdysozoa</taxon>
        <taxon>Arthropoda</taxon>
        <taxon>Chelicerata</taxon>
        <taxon>Merostomata</taxon>
        <taxon>Xiphosura</taxon>
        <taxon>Limulidae</taxon>
        <taxon>Limulus</taxon>
    </lineage>
</organism>
<feature type="domain" description="MAM" evidence="2">
    <location>
        <begin position="390"/>
        <end position="551"/>
    </location>
</feature>
<feature type="domain" description="MAM" evidence="2">
    <location>
        <begin position="733"/>
        <end position="782"/>
    </location>
</feature>
<dbReference type="Pfam" id="PF00629">
    <property type="entry name" value="MAM"/>
    <property type="match status" value="4"/>
</dbReference>
<protein>
    <submittedName>
        <fullName evidence="4">MAM and LDL-receptor class A domain-containing protein 1-like</fullName>
    </submittedName>
</protein>
<evidence type="ECO:0000259" key="2">
    <source>
        <dbReference type="PROSITE" id="PS50060"/>
    </source>
</evidence>
<dbReference type="PROSITE" id="PS50060">
    <property type="entry name" value="MAM_2"/>
    <property type="match status" value="5"/>
</dbReference>
<gene>
    <name evidence="4" type="primary">LOC106472570</name>
</gene>
<feature type="domain" description="MAM" evidence="2">
    <location>
        <begin position="553"/>
        <end position="717"/>
    </location>
</feature>
<dbReference type="PROSITE" id="PS00740">
    <property type="entry name" value="MAM_1"/>
    <property type="match status" value="1"/>
</dbReference>
<dbReference type="SUPFAM" id="SSF49899">
    <property type="entry name" value="Concanavalin A-like lectins/glucanases"/>
    <property type="match status" value="4"/>
</dbReference>
<reference evidence="4" key="1">
    <citation type="submission" date="2025-08" db="UniProtKB">
        <authorList>
            <consortium name="RefSeq"/>
        </authorList>
    </citation>
    <scope>IDENTIFICATION</scope>
    <source>
        <tissue evidence="4">Muscle</tissue>
    </source>
</reference>
<dbReference type="InterPro" id="IPR000998">
    <property type="entry name" value="MAM_dom"/>
</dbReference>
<feature type="non-terminal residue" evidence="4">
    <location>
        <position position="782"/>
    </location>
</feature>
<dbReference type="RefSeq" id="XP_022256841.1">
    <property type="nucleotide sequence ID" value="XM_022401133.1"/>
</dbReference>
<dbReference type="InterPro" id="IPR051560">
    <property type="entry name" value="MAM_domain-containing"/>
</dbReference>
<feature type="signal peptide" evidence="1">
    <location>
        <begin position="1"/>
        <end position="22"/>
    </location>
</feature>
<feature type="domain" description="MAM" evidence="2">
    <location>
        <begin position="223"/>
        <end position="386"/>
    </location>
</feature>
<feature type="domain" description="MAM" evidence="2">
    <location>
        <begin position="46"/>
        <end position="208"/>
    </location>
</feature>
<proteinExistence type="predicted"/>